<dbReference type="Proteomes" id="UP000636709">
    <property type="component" value="Unassembled WGS sequence"/>
</dbReference>
<organism evidence="2 3">
    <name type="scientific">Digitaria exilis</name>
    <dbReference type="NCBI Taxonomy" id="1010633"/>
    <lineage>
        <taxon>Eukaryota</taxon>
        <taxon>Viridiplantae</taxon>
        <taxon>Streptophyta</taxon>
        <taxon>Embryophyta</taxon>
        <taxon>Tracheophyta</taxon>
        <taxon>Spermatophyta</taxon>
        <taxon>Magnoliopsida</taxon>
        <taxon>Liliopsida</taxon>
        <taxon>Poales</taxon>
        <taxon>Poaceae</taxon>
        <taxon>PACMAD clade</taxon>
        <taxon>Panicoideae</taxon>
        <taxon>Panicodae</taxon>
        <taxon>Paniceae</taxon>
        <taxon>Anthephorinae</taxon>
        <taxon>Digitaria</taxon>
    </lineage>
</organism>
<feature type="region of interest" description="Disordered" evidence="1">
    <location>
        <begin position="188"/>
        <end position="213"/>
    </location>
</feature>
<evidence type="ECO:0000313" key="3">
    <source>
        <dbReference type="Proteomes" id="UP000636709"/>
    </source>
</evidence>
<accession>A0A835FXI1</accession>
<feature type="region of interest" description="Disordered" evidence="1">
    <location>
        <begin position="73"/>
        <end position="121"/>
    </location>
</feature>
<protein>
    <submittedName>
        <fullName evidence="2">Uncharacterized protein</fullName>
    </submittedName>
</protein>
<feature type="compositionally biased region" description="Basic residues" evidence="1">
    <location>
        <begin position="111"/>
        <end position="121"/>
    </location>
</feature>
<gene>
    <name evidence="2" type="ORF">HU200_001333</name>
</gene>
<sequence length="213" mass="23157">MVWGRCHDEEGGGAAADVGRSKGVAAGKVEGKKEEGAGGGGADRLLTLDEKVVARRVDGSAGLHLGEASKYLSAPSIPRGPLRSPPSTDKLQEAARAVQTLSKKRSDPKSKSGKKEKHKHMHMHMHMMHNKEKQPRPTGHQTKKSKEFELPRLQWGHKGRDPFALELLLHSFEHTIKIRLFPLELDSYSGGLANSGRPTSAQGKEFPSPGKTP</sequence>
<dbReference type="AlphaFoldDB" id="A0A835FXI1"/>
<keyword evidence="3" id="KW-1185">Reference proteome</keyword>
<evidence type="ECO:0000313" key="2">
    <source>
        <dbReference type="EMBL" id="KAF8780726.1"/>
    </source>
</evidence>
<proteinExistence type="predicted"/>
<comment type="caution">
    <text evidence="2">The sequence shown here is derived from an EMBL/GenBank/DDBJ whole genome shotgun (WGS) entry which is preliminary data.</text>
</comment>
<feature type="compositionally biased region" description="Basic and acidic residues" evidence="1">
    <location>
        <begin position="1"/>
        <end position="10"/>
    </location>
</feature>
<evidence type="ECO:0000256" key="1">
    <source>
        <dbReference type="SAM" id="MobiDB-lite"/>
    </source>
</evidence>
<feature type="region of interest" description="Disordered" evidence="1">
    <location>
        <begin position="1"/>
        <end position="46"/>
    </location>
</feature>
<dbReference type="EMBL" id="JACEFO010000121">
    <property type="protein sequence ID" value="KAF8780726.1"/>
    <property type="molecule type" value="Genomic_DNA"/>
</dbReference>
<reference evidence="2" key="1">
    <citation type="submission" date="2020-07" db="EMBL/GenBank/DDBJ databases">
        <title>Genome sequence and genetic diversity analysis of an under-domesticated orphan crop, white fonio (Digitaria exilis).</title>
        <authorList>
            <person name="Bennetzen J.L."/>
            <person name="Chen S."/>
            <person name="Ma X."/>
            <person name="Wang X."/>
            <person name="Yssel A.E.J."/>
            <person name="Chaluvadi S.R."/>
            <person name="Johnson M."/>
            <person name="Gangashetty P."/>
            <person name="Hamidou F."/>
            <person name="Sanogo M.D."/>
            <person name="Zwaenepoel A."/>
            <person name="Wallace J."/>
            <person name="Van De Peer Y."/>
            <person name="Van Deynze A."/>
        </authorList>
    </citation>
    <scope>NUCLEOTIDE SEQUENCE</scope>
    <source>
        <tissue evidence="2">Leaves</tissue>
    </source>
</reference>
<name>A0A835FXI1_9POAL</name>